<feature type="transmembrane region" description="Helical" evidence="1">
    <location>
        <begin position="32"/>
        <end position="55"/>
    </location>
</feature>
<organism evidence="2 3">
    <name type="scientific">Rhizophagus irregularis (strain DAOM 197198w)</name>
    <name type="common">Glomus intraradices</name>
    <dbReference type="NCBI Taxonomy" id="1432141"/>
    <lineage>
        <taxon>Eukaryota</taxon>
        <taxon>Fungi</taxon>
        <taxon>Fungi incertae sedis</taxon>
        <taxon>Mucoromycota</taxon>
        <taxon>Glomeromycotina</taxon>
        <taxon>Glomeromycetes</taxon>
        <taxon>Glomerales</taxon>
        <taxon>Glomeraceae</taxon>
        <taxon>Rhizophagus</taxon>
    </lineage>
</organism>
<evidence type="ECO:0000256" key="1">
    <source>
        <dbReference type="SAM" id="Phobius"/>
    </source>
</evidence>
<protein>
    <submittedName>
        <fullName evidence="2">Uncharacterized protein</fullName>
    </submittedName>
</protein>
<sequence>MVEDDTLPLYLKSTESSNPTRKKVMFNIYKKFVIYGFLIALLIFISYIATCKLLFLCDENSTSVDKTYDNSPSNNLGLKIDKLFVEVNNWKNDDNDVEDFDWTEITQ</sequence>
<proteinExistence type="predicted"/>
<dbReference type="AlphaFoldDB" id="A0A015JUF3"/>
<reference evidence="2 3" key="1">
    <citation type="submission" date="2014-02" db="EMBL/GenBank/DDBJ databases">
        <title>Single nucleus genome sequencing reveals high similarity among nuclei of an endomycorrhizal fungus.</title>
        <authorList>
            <person name="Lin K."/>
            <person name="Geurts R."/>
            <person name="Zhang Z."/>
            <person name="Limpens E."/>
            <person name="Saunders D.G."/>
            <person name="Mu D."/>
            <person name="Pang E."/>
            <person name="Cao H."/>
            <person name="Cha H."/>
            <person name="Lin T."/>
            <person name="Zhou Q."/>
            <person name="Shang Y."/>
            <person name="Li Y."/>
            <person name="Ivanov S."/>
            <person name="Sharma T."/>
            <person name="Velzen R.V."/>
            <person name="Ruijter N.D."/>
            <person name="Aanen D.K."/>
            <person name="Win J."/>
            <person name="Kamoun S."/>
            <person name="Bisseling T."/>
            <person name="Huang S."/>
        </authorList>
    </citation>
    <scope>NUCLEOTIDE SEQUENCE [LARGE SCALE GENOMIC DNA]</scope>
    <source>
        <strain evidence="3">DAOM197198w</strain>
    </source>
</reference>
<dbReference type="SMR" id="A0A015JUF3"/>
<keyword evidence="1" id="KW-1133">Transmembrane helix</keyword>
<dbReference type="HOGENOM" id="CLU_2211399_0_0_1"/>
<comment type="caution">
    <text evidence="2">The sequence shown here is derived from an EMBL/GenBank/DDBJ whole genome shotgun (WGS) entry which is preliminary data.</text>
</comment>
<name>A0A015JUF3_RHIIW</name>
<evidence type="ECO:0000313" key="3">
    <source>
        <dbReference type="Proteomes" id="UP000022910"/>
    </source>
</evidence>
<keyword evidence="1" id="KW-0472">Membrane</keyword>
<dbReference type="EMBL" id="JEMT01026630">
    <property type="protein sequence ID" value="EXX58714.1"/>
    <property type="molecule type" value="Genomic_DNA"/>
</dbReference>
<keyword evidence="1" id="KW-0812">Transmembrane</keyword>
<gene>
    <name evidence="2" type="ORF">RirG_195380</name>
</gene>
<keyword evidence="3" id="KW-1185">Reference proteome</keyword>
<dbReference type="OrthoDB" id="2311958at2759"/>
<dbReference type="Proteomes" id="UP000022910">
    <property type="component" value="Unassembled WGS sequence"/>
</dbReference>
<accession>A0A015JUF3</accession>
<evidence type="ECO:0000313" key="2">
    <source>
        <dbReference type="EMBL" id="EXX58714.1"/>
    </source>
</evidence>